<proteinExistence type="predicted"/>
<reference evidence="1" key="1">
    <citation type="journal article" date="2020" name="Cell">
        <title>Large-Scale Comparative Analyses of Tick Genomes Elucidate Their Genetic Diversity and Vector Capacities.</title>
        <authorList>
            <consortium name="Tick Genome and Microbiome Consortium (TIGMIC)"/>
            <person name="Jia N."/>
            <person name="Wang J."/>
            <person name="Shi W."/>
            <person name="Du L."/>
            <person name="Sun Y."/>
            <person name="Zhan W."/>
            <person name="Jiang J.F."/>
            <person name="Wang Q."/>
            <person name="Zhang B."/>
            <person name="Ji P."/>
            <person name="Bell-Sakyi L."/>
            <person name="Cui X.M."/>
            <person name="Yuan T.T."/>
            <person name="Jiang B.G."/>
            <person name="Yang W.F."/>
            <person name="Lam T.T."/>
            <person name="Chang Q.C."/>
            <person name="Ding S.J."/>
            <person name="Wang X.J."/>
            <person name="Zhu J.G."/>
            <person name="Ruan X.D."/>
            <person name="Zhao L."/>
            <person name="Wei J.T."/>
            <person name="Ye R.Z."/>
            <person name="Que T.C."/>
            <person name="Du C.H."/>
            <person name="Zhou Y.H."/>
            <person name="Cheng J.X."/>
            <person name="Dai P.F."/>
            <person name="Guo W.B."/>
            <person name="Han X.H."/>
            <person name="Huang E.J."/>
            <person name="Li L.F."/>
            <person name="Wei W."/>
            <person name="Gao Y.C."/>
            <person name="Liu J.Z."/>
            <person name="Shao H.Z."/>
            <person name="Wang X."/>
            <person name="Wang C.C."/>
            <person name="Yang T.C."/>
            <person name="Huo Q.B."/>
            <person name="Li W."/>
            <person name="Chen H.Y."/>
            <person name="Chen S.E."/>
            <person name="Zhou L.G."/>
            <person name="Ni X.B."/>
            <person name="Tian J.H."/>
            <person name="Sheng Y."/>
            <person name="Liu T."/>
            <person name="Pan Y.S."/>
            <person name="Xia L.Y."/>
            <person name="Li J."/>
            <person name="Zhao F."/>
            <person name="Cao W.C."/>
        </authorList>
    </citation>
    <scope>NUCLEOTIDE SEQUENCE</scope>
    <source>
        <strain evidence="1">Rmic-2018</strain>
    </source>
</reference>
<dbReference type="Gene3D" id="3.90.320.10">
    <property type="match status" value="1"/>
</dbReference>
<gene>
    <name evidence="1" type="ORF">HPB51_016238</name>
</gene>
<evidence type="ECO:0000313" key="1">
    <source>
        <dbReference type="EMBL" id="KAH8033783.1"/>
    </source>
</evidence>
<keyword evidence="2" id="KW-1185">Reference proteome</keyword>
<reference evidence="1" key="2">
    <citation type="submission" date="2021-09" db="EMBL/GenBank/DDBJ databases">
        <authorList>
            <person name="Jia N."/>
            <person name="Wang J."/>
            <person name="Shi W."/>
            <person name="Du L."/>
            <person name="Sun Y."/>
            <person name="Zhan W."/>
            <person name="Jiang J."/>
            <person name="Wang Q."/>
            <person name="Zhang B."/>
            <person name="Ji P."/>
            <person name="Sakyi L.B."/>
            <person name="Cui X."/>
            <person name="Yuan T."/>
            <person name="Jiang B."/>
            <person name="Yang W."/>
            <person name="Lam T.T.-Y."/>
            <person name="Chang Q."/>
            <person name="Ding S."/>
            <person name="Wang X."/>
            <person name="Zhu J."/>
            <person name="Ruan X."/>
            <person name="Zhao L."/>
            <person name="Wei J."/>
            <person name="Que T."/>
            <person name="Du C."/>
            <person name="Cheng J."/>
            <person name="Dai P."/>
            <person name="Han X."/>
            <person name="Huang E."/>
            <person name="Gao Y."/>
            <person name="Liu J."/>
            <person name="Shao H."/>
            <person name="Ye R."/>
            <person name="Li L."/>
            <person name="Wei W."/>
            <person name="Wang X."/>
            <person name="Wang C."/>
            <person name="Huo Q."/>
            <person name="Li W."/>
            <person name="Guo W."/>
            <person name="Chen H."/>
            <person name="Chen S."/>
            <person name="Zhou L."/>
            <person name="Zhou L."/>
            <person name="Ni X."/>
            <person name="Tian J."/>
            <person name="Zhou Y."/>
            <person name="Sheng Y."/>
            <person name="Liu T."/>
            <person name="Pan Y."/>
            <person name="Xia L."/>
            <person name="Li J."/>
            <person name="Zhao F."/>
            <person name="Cao W."/>
        </authorList>
    </citation>
    <scope>NUCLEOTIDE SEQUENCE</scope>
    <source>
        <strain evidence="1">Rmic-2018</strain>
        <tissue evidence="1">Larvae</tissue>
    </source>
</reference>
<sequence length="195" mass="22286">MYMVAKLSGGKQINRCKKSSYEQRRDGAGLSFQMGPQWHCTTSKAVTCKSPAAVLKRYASRKVMQKAQKESLGTKLFKEHGHEQPKCEDSTVKESTTYYGPNCQQPDMLAEKYVEKQRTVLAGVQENERQPAEIRKATRGQAGDSVWHFERNMRLTASSFYAVCRQREWTPCDALVKTLLYKKYFTNAALEQGRQ</sequence>
<dbReference type="Proteomes" id="UP000821866">
    <property type="component" value="Chromosome 2"/>
</dbReference>
<dbReference type="InterPro" id="IPR011604">
    <property type="entry name" value="PDDEXK-like_dom_sf"/>
</dbReference>
<organism evidence="1 2">
    <name type="scientific">Rhipicephalus microplus</name>
    <name type="common">Cattle tick</name>
    <name type="synonym">Boophilus microplus</name>
    <dbReference type="NCBI Taxonomy" id="6941"/>
    <lineage>
        <taxon>Eukaryota</taxon>
        <taxon>Metazoa</taxon>
        <taxon>Ecdysozoa</taxon>
        <taxon>Arthropoda</taxon>
        <taxon>Chelicerata</taxon>
        <taxon>Arachnida</taxon>
        <taxon>Acari</taxon>
        <taxon>Parasitiformes</taxon>
        <taxon>Ixodida</taxon>
        <taxon>Ixodoidea</taxon>
        <taxon>Ixodidae</taxon>
        <taxon>Rhipicephalinae</taxon>
        <taxon>Rhipicephalus</taxon>
        <taxon>Boophilus</taxon>
    </lineage>
</organism>
<dbReference type="AlphaFoldDB" id="A0A9J6EHR0"/>
<accession>A0A9J6EHR0</accession>
<evidence type="ECO:0000313" key="2">
    <source>
        <dbReference type="Proteomes" id="UP000821866"/>
    </source>
</evidence>
<protein>
    <submittedName>
        <fullName evidence="1">Uncharacterized protein</fullName>
    </submittedName>
</protein>
<name>A0A9J6EHR0_RHIMP</name>
<dbReference type="EMBL" id="JABSTU010000004">
    <property type="protein sequence ID" value="KAH8033783.1"/>
    <property type="molecule type" value="Genomic_DNA"/>
</dbReference>
<comment type="caution">
    <text evidence="1">The sequence shown here is derived from an EMBL/GenBank/DDBJ whole genome shotgun (WGS) entry which is preliminary data.</text>
</comment>